<dbReference type="InterPro" id="IPR019993">
    <property type="entry name" value="RecB_nuclease_TM0106_put"/>
</dbReference>
<feature type="domain" description="YprB ribonuclease H-like" evidence="1">
    <location>
        <begin position="281"/>
        <end position="448"/>
    </location>
</feature>
<sequence>MVQASDLVGCRFKGVQRRRFPDASYPPEAQARHERRQQAADQLVRLLPYTKAIGDRGVFTRADANGDFFDTLELMAAQTTVITHPYMDCEALVRWNGAYAPLVMSTHKLLYPAKAQTKVVATQRVGLSKPVTAKLAPRHHTLDGYRVSLADRELARLGHDSGIALVTGQDLALCAIIETAPLAVPTDRALATPEPTGPRRVKECEGCRFWFDCQKILEARDDISLFLSGDKARPYMQRGIHTVDALIASGNRLAAAWRAGVPALRKVPTSAPLFDVEVDVDMEAYLNHGVYLWGTYDQHTYRPFVTWGELGGESEARNFAEFWSYLMEMRASSPSFCAFCYASGGENHWLRTSAKKFAGYPGVPPVEEVNAFISSGQWIDVFKLVKSQLVGSNGLGLKVIAPLAGFTWEEEGVDGEESIELYRARERDRLLRYNRDDCRATAAVRHWLAQGAPGIPDLNP</sequence>
<dbReference type="AlphaFoldDB" id="A0A7T4EGF6"/>
<gene>
    <name evidence="2" type="ORF">I6I10_03115</name>
</gene>
<evidence type="ECO:0000313" key="2">
    <source>
        <dbReference type="EMBL" id="QQB46926.1"/>
    </source>
</evidence>
<name>A0A7T4EGF6_9CORY</name>
<proteinExistence type="predicted"/>
<dbReference type="NCBIfam" id="TIGR03491">
    <property type="entry name" value="TM0106 family RecB-like putative nuclease"/>
    <property type="match status" value="1"/>
</dbReference>
<dbReference type="GeneID" id="92761294"/>
<dbReference type="InterPro" id="IPR038720">
    <property type="entry name" value="YprB_RNase_H-like_dom"/>
</dbReference>
<evidence type="ECO:0000313" key="3">
    <source>
        <dbReference type="Proteomes" id="UP000596145"/>
    </source>
</evidence>
<dbReference type="OrthoDB" id="3274988at2"/>
<dbReference type="InterPro" id="IPR012337">
    <property type="entry name" value="RNaseH-like_sf"/>
</dbReference>
<dbReference type="RefSeq" id="WP_084036403.1">
    <property type="nucleotide sequence ID" value="NZ_CP066007.1"/>
</dbReference>
<dbReference type="Pfam" id="PF13482">
    <property type="entry name" value="RNase_H_2"/>
    <property type="match status" value="1"/>
</dbReference>
<evidence type="ECO:0000259" key="1">
    <source>
        <dbReference type="Pfam" id="PF13482"/>
    </source>
</evidence>
<dbReference type="EMBL" id="CP066007">
    <property type="protein sequence ID" value="QQB46926.1"/>
    <property type="molecule type" value="Genomic_DNA"/>
</dbReference>
<reference evidence="2 3" key="1">
    <citation type="submission" date="2020-12" db="EMBL/GenBank/DDBJ databases">
        <title>FDA dAtabase for Regulatory Grade micrObial Sequences (FDA-ARGOS): Supporting development and validation of Infectious Disease Dx tests.</title>
        <authorList>
            <person name="Sproer C."/>
            <person name="Gronow S."/>
            <person name="Severitt S."/>
            <person name="Schroder I."/>
            <person name="Tallon L."/>
            <person name="Sadzewicz L."/>
            <person name="Zhao X."/>
            <person name="Boylan J."/>
            <person name="Ott S."/>
            <person name="Bowen H."/>
            <person name="Vavikolanu K."/>
            <person name="Mehta A."/>
            <person name="Aluvathingal J."/>
            <person name="Nadendla S."/>
            <person name="Lowell S."/>
            <person name="Myers T."/>
            <person name="Yan Y."/>
            <person name="Sichtig H."/>
        </authorList>
    </citation>
    <scope>NUCLEOTIDE SEQUENCE [LARGE SCALE GENOMIC DNA]</scope>
    <source>
        <strain evidence="2 3">FDAARGOS_1053</strain>
    </source>
</reference>
<protein>
    <submittedName>
        <fullName evidence="2">TM0106 family RecB-like putative nuclease</fullName>
    </submittedName>
</protein>
<dbReference type="Proteomes" id="UP000596145">
    <property type="component" value="Chromosome"/>
</dbReference>
<accession>A0A7T4EGF6</accession>
<dbReference type="SUPFAM" id="SSF53098">
    <property type="entry name" value="Ribonuclease H-like"/>
    <property type="match status" value="1"/>
</dbReference>
<organism evidence="2 3">
    <name type="scientific">Corynebacterium glucuronolyticum</name>
    <dbReference type="NCBI Taxonomy" id="39791"/>
    <lineage>
        <taxon>Bacteria</taxon>
        <taxon>Bacillati</taxon>
        <taxon>Actinomycetota</taxon>
        <taxon>Actinomycetes</taxon>
        <taxon>Mycobacteriales</taxon>
        <taxon>Corynebacteriaceae</taxon>
        <taxon>Corynebacterium</taxon>
    </lineage>
</organism>